<evidence type="ECO:0000313" key="4">
    <source>
        <dbReference type="Proteomes" id="UP000198707"/>
    </source>
</evidence>
<organism evidence="3 4">
    <name type="scientific">Micromonospora phaseoli</name>
    <dbReference type="NCBI Taxonomy" id="1144548"/>
    <lineage>
        <taxon>Bacteria</taxon>
        <taxon>Bacillati</taxon>
        <taxon>Actinomycetota</taxon>
        <taxon>Actinomycetes</taxon>
        <taxon>Micromonosporales</taxon>
        <taxon>Micromonosporaceae</taxon>
        <taxon>Micromonospora</taxon>
    </lineage>
</organism>
<accession>A0A1H6V288</accession>
<dbReference type="Proteomes" id="UP000198707">
    <property type="component" value="Unassembled WGS sequence"/>
</dbReference>
<feature type="domain" description="MobA-like NTP transferase" evidence="2">
    <location>
        <begin position="10"/>
        <end position="169"/>
    </location>
</feature>
<keyword evidence="3" id="KW-0808">Transferase</keyword>
<protein>
    <submittedName>
        <fullName evidence="3">Molybdenum cofactor cytidylyltransferase/nicotine blue oxidoreductase</fullName>
    </submittedName>
</protein>
<keyword evidence="4" id="KW-1185">Reference proteome</keyword>
<dbReference type="Pfam" id="PF12804">
    <property type="entry name" value="NTP_transf_3"/>
    <property type="match status" value="1"/>
</dbReference>
<reference evidence="4" key="1">
    <citation type="submission" date="2016-10" db="EMBL/GenBank/DDBJ databases">
        <authorList>
            <person name="Varghese N."/>
            <person name="Submissions S."/>
        </authorList>
    </citation>
    <scope>NUCLEOTIDE SEQUENCE [LARGE SCALE GENOMIC DNA]</scope>
    <source>
        <strain evidence="4">CGMCC 4.7038</strain>
    </source>
</reference>
<keyword evidence="3" id="KW-0548">Nucleotidyltransferase</keyword>
<dbReference type="SUPFAM" id="SSF53448">
    <property type="entry name" value="Nucleotide-diphospho-sugar transferases"/>
    <property type="match status" value="1"/>
</dbReference>
<dbReference type="InterPro" id="IPR025877">
    <property type="entry name" value="MobA-like_NTP_Trfase"/>
</dbReference>
<dbReference type="PANTHER" id="PTHR43777:SF1">
    <property type="entry name" value="MOLYBDENUM COFACTOR CYTIDYLYLTRANSFERASE"/>
    <property type="match status" value="1"/>
</dbReference>
<proteinExistence type="predicted"/>
<dbReference type="GO" id="GO:0016779">
    <property type="term" value="F:nucleotidyltransferase activity"/>
    <property type="evidence" value="ECO:0007669"/>
    <property type="project" value="UniProtKB-KW"/>
</dbReference>
<evidence type="ECO:0000313" key="3">
    <source>
        <dbReference type="EMBL" id="SEI97094.1"/>
    </source>
</evidence>
<dbReference type="InterPro" id="IPR029044">
    <property type="entry name" value="Nucleotide-diphossugar_trans"/>
</dbReference>
<dbReference type="STRING" id="1144548.SAMN05443287_102443"/>
<gene>
    <name evidence="3" type="ORF">SAMN05443287_102443</name>
</gene>
<evidence type="ECO:0000259" key="2">
    <source>
        <dbReference type="Pfam" id="PF12804"/>
    </source>
</evidence>
<dbReference type="CDD" id="cd04182">
    <property type="entry name" value="GT_2_like_f"/>
    <property type="match status" value="1"/>
</dbReference>
<dbReference type="Gene3D" id="3.90.550.10">
    <property type="entry name" value="Spore Coat Polysaccharide Biosynthesis Protein SpsA, Chain A"/>
    <property type="match status" value="1"/>
</dbReference>
<dbReference type="AlphaFoldDB" id="A0A1H6V288"/>
<feature type="region of interest" description="Disordered" evidence="1">
    <location>
        <begin position="186"/>
        <end position="208"/>
    </location>
</feature>
<dbReference type="PANTHER" id="PTHR43777">
    <property type="entry name" value="MOLYBDENUM COFACTOR CYTIDYLYLTRANSFERASE"/>
    <property type="match status" value="1"/>
</dbReference>
<sequence length="208" mass="21302">MTGVDAAVAGLVLAAGAGRRYGQPKALVEFDGRLLVERSVATARAGGCQPVLTVLGARAETVRARADLGAGLVLDNPEWATGMASSLRAGLVALRSTEVVAVVVLLVDMPGVTPEAVRRLTALAAPEALAMAGYGNARGHPVLLGRSHWAGVVASAAGDMGARAYLRERSADLRVVPCGDVATGGDIDTEAERDRFRPAGDLGGRGWP</sequence>
<dbReference type="EMBL" id="FNYV01000002">
    <property type="protein sequence ID" value="SEI97094.1"/>
    <property type="molecule type" value="Genomic_DNA"/>
</dbReference>
<evidence type="ECO:0000256" key="1">
    <source>
        <dbReference type="SAM" id="MobiDB-lite"/>
    </source>
</evidence>
<name>A0A1H6V288_9ACTN</name>